<evidence type="ECO:0000313" key="6">
    <source>
        <dbReference type="EMBL" id="GFO29597.1"/>
    </source>
</evidence>
<evidence type="ECO:0000259" key="5">
    <source>
        <dbReference type="PROSITE" id="PS50089"/>
    </source>
</evidence>
<accession>A0AAV4CEF5</accession>
<protein>
    <submittedName>
        <fullName evidence="6">RING finger protein 38</fullName>
    </submittedName>
</protein>
<organism evidence="6 7">
    <name type="scientific">Plakobranchus ocellatus</name>
    <dbReference type="NCBI Taxonomy" id="259542"/>
    <lineage>
        <taxon>Eukaryota</taxon>
        <taxon>Metazoa</taxon>
        <taxon>Spiralia</taxon>
        <taxon>Lophotrochozoa</taxon>
        <taxon>Mollusca</taxon>
        <taxon>Gastropoda</taxon>
        <taxon>Heterobranchia</taxon>
        <taxon>Euthyneura</taxon>
        <taxon>Panpulmonata</taxon>
        <taxon>Sacoglossa</taxon>
        <taxon>Placobranchoidea</taxon>
        <taxon>Plakobranchidae</taxon>
        <taxon>Plakobranchus</taxon>
    </lineage>
</organism>
<dbReference type="GO" id="GO:0061630">
    <property type="term" value="F:ubiquitin protein ligase activity"/>
    <property type="evidence" value="ECO:0007669"/>
    <property type="project" value="TreeGrafter"/>
</dbReference>
<dbReference type="PROSITE" id="PS50089">
    <property type="entry name" value="ZF_RING_2"/>
    <property type="match status" value="1"/>
</dbReference>
<dbReference type="Proteomes" id="UP000735302">
    <property type="component" value="Unassembled WGS sequence"/>
</dbReference>
<keyword evidence="1 3" id="KW-0479">Metal-binding</keyword>
<dbReference type="PANTHER" id="PTHR46171:SF3">
    <property type="entry name" value="GH10160P"/>
    <property type="match status" value="1"/>
</dbReference>
<feature type="compositionally biased region" description="Polar residues" evidence="4">
    <location>
        <begin position="208"/>
        <end position="229"/>
    </location>
</feature>
<evidence type="ECO:0000256" key="4">
    <source>
        <dbReference type="SAM" id="MobiDB-lite"/>
    </source>
</evidence>
<dbReference type="InterPro" id="IPR013083">
    <property type="entry name" value="Znf_RING/FYVE/PHD"/>
</dbReference>
<keyword evidence="1 3" id="KW-0863">Zinc-finger</keyword>
<feature type="compositionally biased region" description="Polar residues" evidence="4">
    <location>
        <begin position="366"/>
        <end position="378"/>
    </location>
</feature>
<dbReference type="GO" id="GO:0008270">
    <property type="term" value="F:zinc ion binding"/>
    <property type="evidence" value="ECO:0007669"/>
    <property type="project" value="UniProtKB-KW"/>
</dbReference>
<evidence type="ECO:0000256" key="3">
    <source>
        <dbReference type="PROSITE-ProRule" id="PRU00175"/>
    </source>
</evidence>
<dbReference type="EMBL" id="BLXT01006176">
    <property type="protein sequence ID" value="GFO29597.1"/>
    <property type="molecule type" value="Genomic_DNA"/>
</dbReference>
<feature type="compositionally biased region" description="Polar residues" evidence="4">
    <location>
        <begin position="239"/>
        <end position="261"/>
    </location>
</feature>
<dbReference type="SUPFAM" id="SSF57850">
    <property type="entry name" value="RING/U-box"/>
    <property type="match status" value="1"/>
</dbReference>
<comment type="caution">
    <text evidence="6">The sequence shown here is derived from an EMBL/GenBank/DDBJ whole genome shotgun (WGS) entry which is preliminary data.</text>
</comment>
<sequence length="685" mass="77067">MTTLTEAKLPRWTRLCFPYRSHSVSVCCAKMCRHNSFSHCISRERYLSSVTFRYCTSLRSSGAYHGRQNKALSVWIILVLPVLNLNCKIHRNQGLKLFLQNRQREAMAQPQPSPSDRHAQTQYHSVRSKELSVQPNPCNFADEPEAMAPQQPLRSQPHQPRSAQIPSQPTNPQEASVQPNSSKSADEPEAMAPQQPLRFQSHKPHSAQIPSQSTNPQEPSAQAISSNTAGEREGMAPQQPRSAQIPSQPTNPQEPSAQAVSPTPRVNVKLWRHSSLAPPKSRLSPPIRKSHQRRPFLPTLRVNVKLWRHSSLAPPKSRLSPPIRKSHQRRPFLPTPRVNVKLWRHSSLAPPKPSLNPRTDIYMSSAHGNQSQQPSATSQDREDRFRVAQMALDRLTLDLPQRTRDFLEQFRLYEGFEYCVASQFTTEAIQHNATATQNDAIVTQHRVAIARHLATEAQHNAEVTQHFAAVTENVAAAAPHNDVVIQHIIAATEHISAAIHHNDAATQRRSAMTQHIAAATHNSAAETHSNITATHLSDNDIQRLADFQLTFEEDVGDTLGEIGQVPDYHSSPDNGLSEDKIQEIPTRQFSRGAERSGSDQTCVFCMCDFEDKQLLRILPCFHEFHTECVDEWLKVRLSSPSLSSSAPRCDQNRNYSRADVCLLRRLELKTHRTCPLCRHDVTGKS</sequence>
<dbReference type="AlphaFoldDB" id="A0AAV4CEF5"/>
<dbReference type="Gene3D" id="3.30.40.10">
    <property type="entry name" value="Zinc/RING finger domain, C3HC4 (zinc finger)"/>
    <property type="match status" value="1"/>
</dbReference>
<feature type="domain" description="RING-type" evidence="5">
    <location>
        <begin position="602"/>
        <end position="678"/>
    </location>
</feature>
<feature type="compositionally biased region" description="Polar residues" evidence="4">
    <location>
        <begin position="120"/>
        <end position="137"/>
    </location>
</feature>
<dbReference type="Pfam" id="PF13639">
    <property type="entry name" value="zf-RING_2"/>
    <property type="match status" value="1"/>
</dbReference>
<keyword evidence="2" id="KW-0862">Zinc</keyword>
<proteinExistence type="predicted"/>
<evidence type="ECO:0000256" key="1">
    <source>
        <dbReference type="ARBA" id="ARBA00022771"/>
    </source>
</evidence>
<gene>
    <name evidence="6" type="ORF">PoB_005610200</name>
</gene>
<name>A0AAV4CEF5_9GAST</name>
<evidence type="ECO:0000313" key="7">
    <source>
        <dbReference type="Proteomes" id="UP000735302"/>
    </source>
</evidence>
<dbReference type="GO" id="GO:0016567">
    <property type="term" value="P:protein ubiquitination"/>
    <property type="evidence" value="ECO:0007669"/>
    <property type="project" value="TreeGrafter"/>
</dbReference>
<evidence type="ECO:0000256" key="2">
    <source>
        <dbReference type="ARBA" id="ARBA00022833"/>
    </source>
</evidence>
<reference evidence="6 7" key="1">
    <citation type="journal article" date="2021" name="Elife">
        <title>Chloroplast acquisition without the gene transfer in kleptoplastic sea slugs, Plakobranchus ocellatus.</title>
        <authorList>
            <person name="Maeda T."/>
            <person name="Takahashi S."/>
            <person name="Yoshida T."/>
            <person name="Shimamura S."/>
            <person name="Takaki Y."/>
            <person name="Nagai Y."/>
            <person name="Toyoda A."/>
            <person name="Suzuki Y."/>
            <person name="Arimoto A."/>
            <person name="Ishii H."/>
            <person name="Satoh N."/>
            <person name="Nishiyama T."/>
            <person name="Hasebe M."/>
            <person name="Maruyama T."/>
            <person name="Minagawa J."/>
            <person name="Obokata J."/>
            <person name="Shigenobu S."/>
        </authorList>
    </citation>
    <scope>NUCLEOTIDE SEQUENCE [LARGE SCALE GENOMIC DNA]</scope>
</reference>
<feature type="region of interest" description="Disordered" evidence="4">
    <location>
        <begin position="105"/>
        <end position="294"/>
    </location>
</feature>
<dbReference type="PANTHER" id="PTHR46171">
    <property type="entry name" value="GH10160P"/>
    <property type="match status" value="1"/>
</dbReference>
<feature type="compositionally biased region" description="Polar residues" evidence="4">
    <location>
        <begin position="152"/>
        <end position="183"/>
    </location>
</feature>
<dbReference type="SMART" id="SM00184">
    <property type="entry name" value="RING"/>
    <property type="match status" value="1"/>
</dbReference>
<dbReference type="InterPro" id="IPR001841">
    <property type="entry name" value="Znf_RING"/>
</dbReference>
<keyword evidence="7" id="KW-1185">Reference proteome</keyword>
<feature type="region of interest" description="Disordered" evidence="4">
    <location>
        <begin position="343"/>
        <end position="382"/>
    </location>
</feature>